<gene>
    <name evidence="2" type="ORF">N6G96_07370</name>
</gene>
<organism evidence="2 3">
    <name type="scientific">Pediococcus inopinatus</name>
    <dbReference type="NCBI Taxonomy" id="114090"/>
    <lineage>
        <taxon>Bacteria</taxon>
        <taxon>Bacillati</taxon>
        <taxon>Bacillota</taxon>
        <taxon>Bacilli</taxon>
        <taxon>Lactobacillales</taxon>
        <taxon>Lactobacillaceae</taxon>
        <taxon>Pediococcus</taxon>
    </lineage>
</organism>
<keyword evidence="1" id="KW-0812">Transmembrane</keyword>
<reference evidence="3" key="1">
    <citation type="submission" date="2024-06" db="EMBL/GenBank/DDBJ databases">
        <authorList>
            <person name="Chang H.C."/>
            <person name="Mun S.Y."/>
        </authorList>
    </citation>
    <scope>NUCLEOTIDE SEQUENCE [LARGE SCALE GENOMIC DNA]</scope>
    <source>
        <strain evidence="3">KT1</strain>
    </source>
</reference>
<keyword evidence="3" id="KW-1185">Reference proteome</keyword>
<accession>A0ABZ0Q3C2</accession>
<dbReference type="EMBL" id="CP104778">
    <property type="protein sequence ID" value="WPC21108.1"/>
    <property type="molecule type" value="Genomic_DNA"/>
</dbReference>
<evidence type="ECO:0008006" key="4">
    <source>
        <dbReference type="Google" id="ProtNLM"/>
    </source>
</evidence>
<proteinExistence type="predicted"/>
<evidence type="ECO:0000256" key="1">
    <source>
        <dbReference type="SAM" id="Phobius"/>
    </source>
</evidence>
<evidence type="ECO:0000313" key="2">
    <source>
        <dbReference type="EMBL" id="WPC21108.1"/>
    </source>
</evidence>
<feature type="transmembrane region" description="Helical" evidence="1">
    <location>
        <begin position="26"/>
        <end position="47"/>
    </location>
</feature>
<keyword evidence="1" id="KW-1133">Transmembrane helix</keyword>
<keyword evidence="1" id="KW-0472">Membrane</keyword>
<protein>
    <recommendedName>
        <fullName evidence="4">DUF4044 domain-containing protein</fullName>
    </recommendedName>
</protein>
<dbReference type="RefSeq" id="WP_323708998.1">
    <property type="nucleotide sequence ID" value="NZ_CP104778.1"/>
</dbReference>
<sequence>MLQKRSKIAVQNFRLKTKREQKIGMALLYLISILVASGILIVLLSTLGELQF</sequence>
<evidence type="ECO:0000313" key="3">
    <source>
        <dbReference type="Proteomes" id="UP001302696"/>
    </source>
</evidence>
<dbReference type="Proteomes" id="UP001302696">
    <property type="component" value="Chromosome"/>
</dbReference>
<name>A0ABZ0Q3C2_9LACO</name>